<gene>
    <name evidence="1" type="ORF">MASS_3397</name>
</gene>
<organism evidence="1 2">
    <name type="scientific">Mycobacteroides abscessus subsp. bolletii 50594</name>
    <dbReference type="NCBI Taxonomy" id="1303024"/>
    <lineage>
        <taxon>Bacteria</taxon>
        <taxon>Bacillati</taxon>
        <taxon>Actinomycetota</taxon>
        <taxon>Actinomycetes</taxon>
        <taxon>Mycobacteriales</taxon>
        <taxon>Mycobacteriaceae</taxon>
        <taxon>Mycobacteroides</taxon>
        <taxon>Mycobacteroides abscessus</taxon>
    </lineage>
</organism>
<dbReference type="RefSeq" id="WP_016343059.1">
    <property type="nucleotide sequence ID" value="NC_021282.1"/>
</dbReference>
<dbReference type="EMBL" id="CP004374">
    <property type="protein sequence ID" value="AGM29999.1"/>
    <property type="molecule type" value="Genomic_DNA"/>
</dbReference>
<proteinExistence type="predicted"/>
<accession>A0AB33AE49</accession>
<evidence type="ECO:0000313" key="1">
    <source>
        <dbReference type="EMBL" id="AGM29999.1"/>
    </source>
</evidence>
<protein>
    <submittedName>
        <fullName evidence="1">Uncharacterized protein</fullName>
    </submittedName>
</protein>
<dbReference type="AlphaFoldDB" id="A0AB33AE49"/>
<evidence type="ECO:0000313" key="2">
    <source>
        <dbReference type="Proteomes" id="UP000013961"/>
    </source>
</evidence>
<name>A0AB33AE49_9MYCO</name>
<dbReference type="KEGG" id="mabb:MASS_3397"/>
<dbReference type="Proteomes" id="UP000013961">
    <property type="component" value="Chromosome"/>
</dbReference>
<reference evidence="1 2" key="1">
    <citation type="journal article" date="2013" name="Genome Announc.">
        <title>Complete Genome Sequence of Mycobacterium massiliense Clinical Strain Asan 50594, Belonging to the Type II Genotype.</title>
        <authorList>
            <person name="Kim B.J."/>
            <person name="Kim B.R."/>
            <person name="Hong S.H."/>
            <person name="Seok S.H."/>
            <person name="Kook Y.H."/>
            <person name="Kim B.J."/>
        </authorList>
    </citation>
    <scope>NUCLEOTIDE SEQUENCE [LARGE SCALE GENOMIC DNA]</scope>
    <source>
        <strain evidence="1 2">50594</strain>
    </source>
</reference>
<sequence length="156" mass="17474">MRIDKPTHIAESNLAKMRTSDFTEEIPGQLAAGINRLGTKGYTYYSIYPVAPEVPYDEFPYSPERIQACGRDGRLTVEIKRLESDGVRRHYTIGRPSAANESETEVVYNGDSAYPVRPSEVLTPTEAIRLFLGYYDTGDVAPGWHLREQPEFADAG</sequence>